<evidence type="ECO:0000313" key="2">
    <source>
        <dbReference type="Proteomes" id="UP000282076"/>
    </source>
</evidence>
<proteinExistence type="predicted"/>
<dbReference type="EMBL" id="RBZM01000002">
    <property type="protein sequence ID" value="RKP57298.1"/>
    <property type="molecule type" value="Genomic_DNA"/>
</dbReference>
<evidence type="ECO:0000313" key="1">
    <source>
        <dbReference type="EMBL" id="RKP57298.1"/>
    </source>
</evidence>
<name>A0A494YAI4_9BACL</name>
<reference evidence="1 2" key="1">
    <citation type="submission" date="2018-10" db="EMBL/GenBank/DDBJ databases">
        <title>Cohnella sp. M2MS4P-1, whole genome shotgun sequence.</title>
        <authorList>
            <person name="Tuo L."/>
        </authorList>
    </citation>
    <scope>NUCLEOTIDE SEQUENCE [LARGE SCALE GENOMIC DNA]</scope>
    <source>
        <strain evidence="1 2">M2MS4P-1</strain>
    </source>
</reference>
<dbReference type="Proteomes" id="UP000282076">
    <property type="component" value="Unassembled WGS sequence"/>
</dbReference>
<protein>
    <submittedName>
        <fullName evidence="1">Uncharacterized protein</fullName>
    </submittedName>
</protein>
<dbReference type="OrthoDB" id="2677664at2"/>
<organism evidence="1 2">
    <name type="scientific">Cohnella endophytica</name>
    <dbReference type="NCBI Taxonomy" id="2419778"/>
    <lineage>
        <taxon>Bacteria</taxon>
        <taxon>Bacillati</taxon>
        <taxon>Bacillota</taxon>
        <taxon>Bacilli</taxon>
        <taxon>Bacillales</taxon>
        <taxon>Paenibacillaceae</taxon>
        <taxon>Cohnella</taxon>
    </lineage>
</organism>
<dbReference type="AlphaFoldDB" id="A0A494YAI4"/>
<dbReference type="RefSeq" id="WP_120974913.1">
    <property type="nucleotide sequence ID" value="NZ_RBZM01000002.1"/>
</dbReference>
<keyword evidence="2" id="KW-1185">Reference proteome</keyword>
<comment type="caution">
    <text evidence="1">The sequence shown here is derived from an EMBL/GenBank/DDBJ whole genome shotgun (WGS) entry which is preliminary data.</text>
</comment>
<sequence>MQTQNVPYGYEPRPERNTGTLIYYDIFEDTSNEELDAVADTADGRTFAKLVLYPIHEETAKRMFKFPVSPYYKREKHLREWMLDRASDKTTIDGWEGKRKKYTPIDAALRHLTETLPSPHFLYLTPEMANTFASFSSFEEWIVRIRMLLTAEPVALHPRLERFRNRWDVR</sequence>
<gene>
    <name evidence="1" type="ORF">D7Z26_04780</name>
</gene>
<accession>A0A494YAI4</accession>